<dbReference type="NCBIfam" id="TIGR00229">
    <property type="entry name" value="sensory_box"/>
    <property type="match status" value="1"/>
</dbReference>
<protein>
    <submittedName>
        <fullName evidence="8">EAL domain-containing protein</fullName>
    </submittedName>
</protein>
<feature type="domain" description="GGDEF" evidence="7">
    <location>
        <begin position="440"/>
        <end position="572"/>
    </location>
</feature>
<dbReference type="Pfam" id="PF08448">
    <property type="entry name" value="PAS_4"/>
    <property type="match status" value="1"/>
</dbReference>
<evidence type="ECO:0000256" key="2">
    <source>
        <dbReference type="PROSITE-ProRule" id="PRU00169"/>
    </source>
</evidence>
<dbReference type="InterPro" id="IPR052155">
    <property type="entry name" value="Biofilm_reg_signaling"/>
</dbReference>
<feature type="domain" description="Response regulatory" evidence="3">
    <location>
        <begin position="9"/>
        <end position="129"/>
    </location>
</feature>
<dbReference type="SUPFAM" id="SSF55073">
    <property type="entry name" value="Nucleotide cyclase"/>
    <property type="match status" value="1"/>
</dbReference>
<evidence type="ECO:0000256" key="1">
    <source>
        <dbReference type="ARBA" id="ARBA00001946"/>
    </source>
</evidence>
<dbReference type="CDD" id="cd00156">
    <property type="entry name" value="REC"/>
    <property type="match status" value="2"/>
</dbReference>
<dbReference type="SUPFAM" id="SSF141868">
    <property type="entry name" value="EAL domain-like"/>
    <property type="match status" value="1"/>
</dbReference>
<organism evidence="8 9">
    <name type="scientific">Bowmanella dokdonensis</name>
    <dbReference type="NCBI Taxonomy" id="751969"/>
    <lineage>
        <taxon>Bacteria</taxon>
        <taxon>Pseudomonadati</taxon>
        <taxon>Pseudomonadota</taxon>
        <taxon>Gammaproteobacteria</taxon>
        <taxon>Alteromonadales</taxon>
        <taxon>Alteromonadaceae</taxon>
        <taxon>Bowmanella</taxon>
    </lineage>
</organism>
<dbReference type="NCBIfam" id="TIGR00254">
    <property type="entry name" value="GGDEF"/>
    <property type="match status" value="1"/>
</dbReference>
<feature type="domain" description="PAC" evidence="5">
    <location>
        <begin position="357"/>
        <end position="408"/>
    </location>
</feature>
<dbReference type="CDD" id="cd01948">
    <property type="entry name" value="EAL"/>
    <property type="match status" value="1"/>
</dbReference>
<dbReference type="PROSITE" id="PS50883">
    <property type="entry name" value="EAL"/>
    <property type="match status" value="1"/>
</dbReference>
<reference evidence="8" key="1">
    <citation type="submission" date="2021-03" db="EMBL/GenBank/DDBJ databases">
        <title>novel species isolated from a fishpond in China.</title>
        <authorList>
            <person name="Lu H."/>
            <person name="Cai Z."/>
        </authorList>
    </citation>
    <scope>NUCLEOTIDE SEQUENCE</scope>
    <source>
        <strain evidence="8">JCM 30855</strain>
    </source>
</reference>
<dbReference type="RefSeq" id="WP_206572720.1">
    <property type="nucleotide sequence ID" value="NZ_JAFKCV010000002.1"/>
</dbReference>
<dbReference type="Pfam" id="PF00563">
    <property type="entry name" value="EAL"/>
    <property type="match status" value="1"/>
</dbReference>
<dbReference type="SUPFAM" id="SSF52172">
    <property type="entry name" value="CheY-like"/>
    <property type="match status" value="2"/>
</dbReference>
<feature type="domain" description="PAS" evidence="4">
    <location>
        <begin position="280"/>
        <end position="353"/>
    </location>
</feature>
<dbReference type="Proteomes" id="UP000664654">
    <property type="component" value="Unassembled WGS sequence"/>
</dbReference>
<evidence type="ECO:0000259" key="3">
    <source>
        <dbReference type="PROSITE" id="PS50110"/>
    </source>
</evidence>
<dbReference type="InterPro" id="IPR013656">
    <property type="entry name" value="PAS_4"/>
</dbReference>
<comment type="caution">
    <text evidence="8">The sequence shown here is derived from an EMBL/GenBank/DDBJ whole genome shotgun (WGS) entry which is preliminary data.</text>
</comment>
<dbReference type="InterPro" id="IPR011006">
    <property type="entry name" value="CheY-like_superfamily"/>
</dbReference>
<proteinExistence type="predicted"/>
<feature type="domain" description="Response regulatory" evidence="3">
    <location>
        <begin position="138"/>
        <end position="251"/>
    </location>
</feature>
<dbReference type="InterPro" id="IPR000160">
    <property type="entry name" value="GGDEF_dom"/>
</dbReference>
<accession>A0A939DMQ8</accession>
<dbReference type="GO" id="GO:0000160">
    <property type="term" value="P:phosphorelay signal transduction system"/>
    <property type="evidence" value="ECO:0007669"/>
    <property type="project" value="InterPro"/>
</dbReference>
<dbReference type="SUPFAM" id="SSF55785">
    <property type="entry name" value="PYP-like sensor domain (PAS domain)"/>
    <property type="match status" value="1"/>
</dbReference>
<dbReference type="AlphaFoldDB" id="A0A939DMQ8"/>
<dbReference type="InterPro" id="IPR043128">
    <property type="entry name" value="Rev_trsase/Diguanyl_cyclase"/>
</dbReference>
<sequence>MAVPTNLNHVLLIARDDAQRQSIAALLQSRAPVTLCQAGSSADALALLKEQSFDLLISEVEVEPLDGWRLSRMLRAGLFRSAADTPFILLTATHCERIAETTARAYGIDEVLPIEQFERLPELAGRVVSNGPWEKKLSVLVVEDTPDTAELISRVLQPKYRVQIAADGAQGVEMFARGDYAVVLLDVMLPGLSGQQVLAEILKLRPSQTVVVMTAHGGLEIAESMMGQGAVDFISKPFRVEQLRHVMEVAIQREDFMVSNAQFADKVRALNSRNAQYQALSDTHQRVLSHLSTVIMELDNEGKIRFLNPAWEVLTGYARDTSMGEPFLSFVDNSFAREAGQVEEMLRSLYRGETSYQSCEFKLRHARFNSRWVGAKFNTLLDASGKQTVTLTLDNIDERKQAEQQLQHLALHDTLTDLYNRHFFDQQLNLLTESARRHQDSHALLYIDLDHFKVINDTHGHQQGDAVLKEVARRLTQCKRSSDILCRIGGDEFALLLLHTSRQDARIMAENICDAMCQGHYHFEDRIYVVSCSVGIAEIDGKLSAQTYLQQADIALYVAKRRGRNLAHLYDEQDQDSSDFKASIRWVQTLNEAIVNDRMLLHFQPVVRCQSREVVYFEALVRLLIEDKLVYPGDFIPALERAEDINLLDHQVISKAICMMSRYPLLQKVAINLSAQAFDDARLLPLVEEKLKQYGVAPNRIIFELTESASLSNLDASRQMMQQLKQLGCEFSIDDFGTGFSTFSYLKRIPADSIKIDGSFVREMHLNPIDHALVKSICEVAKVLGKRSVAEFVEDEKTLIELQALGVDYAQGYYICWPMDIEALQAHYGS</sequence>
<dbReference type="Pfam" id="PF00072">
    <property type="entry name" value="Response_reg"/>
    <property type="match status" value="1"/>
</dbReference>
<comment type="caution">
    <text evidence="2">Lacks conserved residue(s) required for the propagation of feature annotation.</text>
</comment>
<dbReference type="PANTHER" id="PTHR44757:SF4">
    <property type="entry name" value="DIGUANYLATE CYCLASE DGCE-RELATED"/>
    <property type="match status" value="1"/>
</dbReference>
<dbReference type="Gene3D" id="3.20.20.450">
    <property type="entry name" value="EAL domain"/>
    <property type="match status" value="1"/>
</dbReference>
<dbReference type="SMART" id="SM00448">
    <property type="entry name" value="REC"/>
    <property type="match status" value="2"/>
</dbReference>
<dbReference type="FunFam" id="3.30.70.270:FF:000001">
    <property type="entry name" value="Diguanylate cyclase domain protein"/>
    <property type="match status" value="1"/>
</dbReference>
<dbReference type="Gene3D" id="3.40.50.2300">
    <property type="match status" value="2"/>
</dbReference>
<keyword evidence="9" id="KW-1185">Reference proteome</keyword>
<evidence type="ECO:0000259" key="6">
    <source>
        <dbReference type="PROSITE" id="PS50883"/>
    </source>
</evidence>
<dbReference type="GO" id="GO:0003824">
    <property type="term" value="F:catalytic activity"/>
    <property type="evidence" value="ECO:0007669"/>
    <property type="project" value="UniProtKB-ARBA"/>
</dbReference>
<dbReference type="PROSITE" id="PS50110">
    <property type="entry name" value="RESPONSE_REGULATORY"/>
    <property type="match status" value="2"/>
</dbReference>
<dbReference type="CDD" id="cd00130">
    <property type="entry name" value="PAS"/>
    <property type="match status" value="1"/>
</dbReference>
<dbReference type="Gene3D" id="3.30.70.270">
    <property type="match status" value="1"/>
</dbReference>
<dbReference type="PROSITE" id="PS50887">
    <property type="entry name" value="GGDEF"/>
    <property type="match status" value="1"/>
</dbReference>
<feature type="modified residue" description="4-aspartylphosphate" evidence="2">
    <location>
        <position position="186"/>
    </location>
</feature>
<evidence type="ECO:0000259" key="4">
    <source>
        <dbReference type="PROSITE" id="PS50112"/>
    </source>
</evidence>
<comment type="cofactor">
    <cofactor evidence="1">
        <name>Mg(2+)</name>
        <dbReference type="ChEBI" id="CHEBI:18420"/>
    </cofactor>
</comment>
<dbReference type="PROSITE" id="PS50113">
    <property type="entry name" value="PAC"/>
    <property type="match status" value="1"/>
</dbReference>
<dbReference type="InterPro" id="IPR001633">
    <property type="entry name" value="EAL_dom"/>
</dbReference>
<dbReference type="InterPro" id="IPR001789">
    <property type="entry name" value="Sig_transdc_resp-reg_receiver"/>
</dbReference>
<evidence type="ECO:0000259" key="5">
    <source>
        <dbReference type="PROSITE" id="PS50113"/>
    </source>
</evidence>
<keyword evidence="2" id="KW-0597">Phosphoprotein</keyword>
<name>A0A939DMQ8_9ALTE</name>
<dbReference type="SMART" id="SM00091">
    <property type="entry name" value="PAS"/>
    <property type="match status" value="1"/>
</dbReference>
<dbReference type="EMBL" id="JAFKCV010000002">
    <property type="protein sequence ID" value="MBN7824621.1"/>
    <property type="molecule type" value="Genomic_DNA"/>
</dbReference>
<dbReference type="Gene3D" id="3.30.450.20">
    <property type="entry name" value="PAS domain"/>
    <property type="match status" value="1"/>
</dbReference>
<evidence type="ECO:0000313" key="8">
    <source>
        <dbReference type="EMBL" id="MBN7824621.1"/>
    </source>
</evidence>
<dbReference type="InterPro" id="IPR000700">
    <property type="entry name" value="PAS-assoc_C"/>
</dbReference>
<dbReference type="PROSITE" id="PS50112">
    <property type="entry name" value="PAS"/>
    <property type="match status" value="1"/>
</dbReference>
<dbReference type="InterPro" id="IPR035965">
    <property type="entry name" value="PAS-like_dom_sf"/>
</dbReference>
<evidence type="ECO:0000259" key="7">
    <source>
        <dbReference type="PROSITE" id="PS50887"/>
    </source>
</evidence>
<dbReference type="InterPro" id="IPR029787">
    <property type="entry name" value="Nucleotide_cyclase"/>
</dbReference>
<feature type="domain" description="EAL" evidence="6">
    <location>
        <begin position="583"/>
        <end position="830"/>
    </location>
</feature>
<dbReference type="Pfam" id="PF00990">
    <property type="entry name" value="GGDEF"/>
    <property type="match status" value="1"/>
</dbReference>
<dbReference type="SMART" id="SM00052">
    <property type="entry name" value="EAL"/>
    <property type="match status" value="1"/>
</dbReference>
<gene>
    <name evidence="8" type="ORF">J0A66_05205</name>
</gene>
<dbReference type="SMART" id="SM00267">
    <property type="entry name" value="GGDEF"/>
    <property type="match status" value="1"/>
</dbReference>
<dbReference type="InterPro" id="IPR035919">
    <property type="entry name" value="EAL_sf"/>
</dbReference>
<dbReference type="InterPro" id="IPR000014">
    <property type="entry name" value="PAS"/>
</dbReference>
<dbReference type="PANTHER" id="PTHR44757">
    <property type="entry name" value="DIGUANYLATE CYCLASE DGCP"/>
    <property type="match status" value="1"/>
</dbReference>
<evidence type="ECO:0000313" key="9">
    <source>
        <dbReference type="Proteomes" id="UP000664654"/>
    </source>
</evidence>
<dbReference type="CDD" id="cd01949">
    <property type="entry name" value="GGDEF"/>
    <property type="match status" value="1"/>
</dbReference>